<sequence length="218" mass="23835">MSNFPVHPRTGLQAIGIGKRGPIWPVMGASEDHEPAPQEDTSDKGFPADTPVDQMTDAQKAAYYRHQNRQTDNKLKAFHGFTPQDVNLLWTRVQELESEKLSADEKSVKDAAERAAQEARAAAEAELRPKLLTSQLKAAASDVISGDKLSAWISTADPAKFTGEDGEIDAEKVQETLTALFGNESQGRQWGQYGSRPPGKSASEEGLAEARRRGYIKD</sequence>
<name>A0A6G6XJV6_9CAUD</name>
<reference evidence="2 3" key="1">
    <citation type="submission" date="2020-01" db="EMBL/GenBank/DDBJ databases">
        <authorList>
            <person name="McLean J."/>
            <person name="Elizabeth H."/>
            <person name="Mathew S."/>
            <person name="Zack K.M."/>
            <person name="Garlena R.A."/>
            <person name="Russell D.A."/>
            <person name="Pope W.H."/>
            <person name="Jacobs-Sera D."/>
            <person name="Hatfull G.F."/>
        </authorList>
    </citation>
    <scope>NUCLEOTIDE SEQUENCE [LARGE SCALE GENOMIC DNA]</scope>
</reference>
<organism evidence="2 3">
    <name type="scientific">Mycobacterium phage Cornie</name>
    <dbReference type="NCBI Taxonomy" id="2704043"/>
    <lineage>
        <taxon>Viruses</taxon>
        <taxon>Duplodnaviria</taxon>
        <taxon>Heunggongvirae</taxon>
        <taxon>Uroviricota</taxon>
        <taxon>Caudoviricetes</taxon>
        <taxon>Gracegardnervirinae</taxon>
        <taxon>Cornievirus</taxon>
        <taxon>Cornievirus cornie</taxon>
        <taxon>Mycobacterium virus Cornie</taxon>
    </lineage>
</organism>
<gene>
    <name evidence="2" type="primary">4</name>
    <name evidence="2" type="ORF">SEA_CORNIE_4</name>
</gene>
<dbReference type="RefSeq" id="YP_009856190.1">
    <property type="nucleotide sequence ID" value="NC_048850.1"/>
</dbReference>
<dbReference type="Proteomes" id="UP000503444">
    <property type="component" value="Segment"/>
</dbReference>
<dbReference type="GeneID" id="55626933"/>
<feature type="region of interest" description="Disordered" evidence="1">
    <location>
        <begin position="23"/>
        <end position="51"/>
    </location>
</feature>
<accession>A0A6G6XJV6</accession>
<dbReference type="KEGG" id="vg:55626933"/>
<dbReference type="EMBL" id="MN908688">
    <property type="protein sequence ID" value="QIG58382.1"/>
    <property type="molecule type" value="Genomic_DNA"/>
</dbReference>
<feature type="region of interest" description="Disordered" evidence="1">
    <location>
        <begin position="181"/>
        <end position="218"/>
    </location>
</feature>
<evidence type="ECO:0000313" key="3">
    <source>
        <dbReference type="Proteomes" id="UP000503444"/>
    </source>
</evidence>
<proteinExistence type="predicted"/>
<feature type="compositionally biased region" description="Basic and acidic residues" evidence="1">
    <location>
        <begin position="208"/>
        <end position="218"/>
    </location>
</feature>
<evidence type="ECO:0000256" key="1">
    <source>
        <dbReference type="SAM" id="MobiDB-lite"/>
    </source>
</evidence>
<evidence type="ECO:0000313" key="2">
    <source>
        <dbReference type="EMBL" id="QIG58382.1"/>
    </source>
</evidence>
<keyword evidence="3" id="KW-1185">Reference proteome</keyword>
<protein>
    <submittedName>
        <fullName evidence="2">Scaffolding protein</fullName>
    </submittedName>
</protein>